<dbReference type="EMBL" id="AZIM01000293">
    <property type="protein sequence ID" value="ETE71951.1"/>
    <property type="molecule type" value="Genomic_DNA"/>
</dbReference>
<organism evidence="2 3">
    <name type="scientific">Ophiophagus hannah</name>
    <name type="common">King cobra</name>
    <name type="synonym">Naja hannah</name>
    <dbReference type="NCBI Taxonomy" id="8665"/>
    <lineage>
        <taxon>Eukaryota</taxon>
        <taxon>Metazoa</taxon>
        <taxon>Chordata</taxon>
        <taxon>Craniata</taxon>
        <taxon>Vertebrata</taxon>
        <taxon>Euteleostomi</taxon>
        <taxon>Lepidosauria</taxon>
        <taxon>Squamata</taxon>
        <taxon>Bifurcata</taxon>
        <taxon>Unidentata</taxon>
        <taxon>Episquamata</taxon>
        <taxon>Toxicofera</taxon>
        <taxon>Serpentes</taxon>
        <taxon>Colubroidea</taxon>
        <taxon>Elapidae</taxon>
        <taxon>Elapinae</taxon>
        <taxon>Ophiophagus</taxon>
    </lineage>
</organism>
<protein>
    <submittedName>
        <fullName evidence="2">Uncharacterized protein</fullName>
    </submittedName>
</protein>
<accession>V8PDB3</accession>
<dbReference type="Proteomes" id="UP000018936">
    <property type="component" value="Unassembled WGS sequence"/>
</dbReference>
<dbReference type="AlphaFoldDB" id="V8PDB3"/>
<evidence type="ECO:0000313" key="3">
    <source>
        <dbReference type="Proteomes" id="UP000018936"/>
    </source>
</evidence>
<feature type="non-terminal residue" evidence="2">
    <location>
        <position position="1"/>
    </location>
</feature>
<feature type="compositionally biased region" description="Basic and acidic residues" evidence="1">
    <location>
        <begin position="423"/>
        <end position="436"/>
    </location>
</feature>
<feature type="region of interest" description="Disordered" evidence="1">
    <location>
        <begin position="423"/>
        <end position="495"/>
    </location>
</feature>
<comment type="caution">
    <text evidence="2">The sequence shown here is derived from an EMBL/GenBank/DDBJ whole genome shotgun (WGS) entry which is preliminary data.</text>
</comment>
<name>V8PDB3_OPHHA</name>
<evidence type="ECO:0000256" key="1">
    <source>
        <dbReference type="SAM" id="MobiDB-lite"/>
    </source>
</evidence>
<evidence type="ECO:0000313" key="2">
    <source>
        <dbReference type="EMBL" id="ETE71951.1"/>
    </source>
</evidence>
<gene>
    <name evidence="2" type="ORF">L345_02250</name>
</gene>
<reference evidence="2 3" key="1">
    <citation type="journal article" date="2013" name="Proc. Natl. Acad. Sci. U.S.A.">
        <title>The king cobra genome reveals dynamic gene evolution and adaptation in the snake venom system.</title>
        <authorList>
            <person name="Vonk F.J."/>
            <person name="Casewell N.R."/>
            <person name="Henkel C.V."/>
            <person name="Heimberg A.M."/>
            <person name="Jansen H.J."/>
            <person name="McCleary R.J."/>
            <person name="Kerkkamp H.M."/>
            <person name="Vos R.A."/>
            <person name="Guerreiro I."/>
            <person name="Calvete J.J."/>
            <person name="Wuster W."/>
            <person name="Woods A.E."/>
            <person name="Logan J.M."/>
            <person name="Harrison R.A."/>
            <person name="Castoe T.A."/>
            <person name="de Koning A.P."/>
            <person name="Pollock D.D."/>
            <person name="Yandell M."/>
            <person name="Calderon D."/>
            <person name="Renjifo C."/>
            <person name="Currier R.B."/>
            <person name="Salgado D."/>
            <person name="Pla D."/>
            <person name="Sanz L."/>
            <person name="Hyder A.S."/>
            <person name="Ribeiro J.M."/>
            <person name="Arntzen J.W."/>
            <person name="van den Thillart G.E."/>
            <person name="Boetzer M."/>
            <person name="Pirovano W."/>
            <person name="Dirks R.P."/>
            <person name="Spaink H.P."/>
            <person name="Duboule D."/>
            <person name="McGlinn E."/>
            <person name="Kini R.M."/>
            <person name="Richardson M.K."/>
        </authorList>
    </citation>
    <scope>NUCLEOTIDE SEQUENCE</scope>
    <source>
        <tissue evidence="2">Blood</tissue>
    </source>
</reference>
<proteinExistence type="predicted"/>
<sequence length="552" mass="60717">MDSISICQLPKAALLGTACVLHQYFITSQPSELARFNSVSLAPPYKLLGEEPADLRASVPRILQLSQAEEFWELKSTGWTPLVNKDILDDSPDGWKPPSGELSPLVLLQRPTEIFIQPLEFGTLARLNVLRVADFLFPGFVQIVVYFKDGGGDDDDDDDDDMGFAQPVALGRFRHIHTHSRICVHTLVLALHSSSKEAQHPSFSAMSQKKGKASLPQDNVLPLGKVLLSSFSSLQERSLGVLAWPRGLLIPATLFISQVRHRVVGEEYIGASYWWGGEATPMQRLGILVRSYACLLPPKSQPFPGALCSPSFKAAGLQSWLVKTCGLQLPEFPSQYSVAGWELKSTNLKVAKPPLWAFREKSLLQRGAPSPLACSGLDLEMPELDLYSCCLACFTLKSKFRGSPSNHRGPENGFAQSMEVRELNPKARSSFEDKGTCARAEVPPSQRRTSVSLRPLPPAQGPSEGPQVGERGLFGGLAPSSQPAQETFAGDPRSPVSYNWKLHAFQRRPLETQNNPPNGQPILRGRLLLSRPNTGRGFLSSWASFYSHQDQK</sequence>
<keyword evidence="3" id="KW-1185">Reference proteome</keyword>